<dbReference type="OMA" id="ECTRVKE"/>
<feature type="region of interest" description="Disordered" evidence="1">
    <location>
        <begin position="78"/>
        <end position="136"/>
    </location>
</feature>
<keyword evidence="3" id="KW-1185">Reference proteome</keyword>
<dbReference type="EMBL" id="JMSE01000207">
    <property type="protein sequence ID" value="KDN71329.1"/>
    <property type="molecule type" value="Genomic_DNA"/>
</dbReference>
<feature type="compositionally biased region" description="Basic and acidic residues" evidence="1">
    <location>
        <begin position="161"/>
        <end position="170"/>
    </location>
</feature>
<gene>
    <name evidence="2" type="ORF">CSUB01_12404</name>
</gene>
<dbReference type="eggNOG" id="ENOG502TCKC">
    <property type="taxonomic scope" value="Eukaryota"/>
</dbReference>
<dbReference type="Proteomes" id="UP000027238">
    <property type="component" value="Unassembled WGS sequence"/>
</dbReference>
<feature type="region of interest" description="Disordered" evidence="1">
    <location>
        <begin position="149"/>
        <end position="184"/>
    </location>
</feature>
<comment type="caution">
    <text evidence="2">The sequence shown here is derived from an EMBL/GenBank/DDBJ whole genome shotgun (WGS) entry which is preliminary data.</text>
</comment>
<sequence length="308" mass="33878">MDIATLLVEDLKITPDVVREATRGYCRQAIAAYASQALAIADDIDSAPVSPAAPAAPAAPVVPVAPVVPAAQVARMVPDGASQQPQGPRAAAASSPRRQLPEERPAFEVRGFRPINNPAPVAAQHRRPPNQNERPKEQVLCACSSCKRRGGQRGQRVSKSTKHEHEHADQINKGGESVDEDGKCSRCKKNRLRCVRPSKSKVCGECTRVKEKCSWNGESERKREVEKRERAARRIQQRQPSPDKREQSAEKQSSGDDGEKTRRSTTPSPRSSRSQTVDDTSDSARTRKRQRTKSQSSKLAEASREVLR</sequence>
<evidence type="ECO:0000256" key="1">
    <source>
        <dbReference type="SAM" id="MobiDB-lite"/>
    </source>
</evidence>
<reference evidence="3" key="1">
    <citation type="journal article" date="2014" name="Genome Announc.">
        <title>Draft genome sequence of Colletotrichum sublineola, a destructive pathogen of cultivated sorghum.</title>
        <authorList>
            <person name="Baroncelli R."/>
            <person name="Sanz-Martin J.M."/>
            <person name="Rech G.E."/>
            <person name="Sukno S.A."/>
            <person name="Thon M.R."/>
        </authorList>
    </citation>
    <scope>NUCLEOTIDE SEQUENCE [LARGE SCALE GENOMIC DNA]</scope>
    <source>
        <strain evidence="3">TX430BB</strain>
    </source>
</reference>
<organism evidence="2 3">
    <name type="scientific">Colletotrichum sublineola</name>
    <name type="common">Sorghum anthracnose fungus</name>
    <dbReference type="NCBI Taxonomy" id="1173701"/>
    <lineage>
        <taxon>Eukaryota</taxon>
        <taxon>Fungi</taxon>
        <taxon>Dikarya</taxon>
        <taxon>Ascomycota</taxon>
        <taxon>Pezizomycotina</taxon>
        <taxon>Sordariomycetes</taxon>
        <taxon>Hypocreomycetidae</taxon>
        <taxon>Glomerellales</taxon>
        <taxon>Glomerellaceae</taxon>
        <taxon>Colletotrichum</taxon>
        <taxon>Colletotrichum graminicola species complex</taxon>
    </lineage>
</organism>
<feature type="compositionally biased region" description="Low complexity" evidence="1">
    <location>
        <begin position="78"/>
        <end position="98"/>
    </location>
</feature>
<feature type="compositionally biased region" description="Low complexity" evidence="1">
    <location>
        <begin position="264"/>
        <end position="274"/>
    </location>
</feature>
<dbReference type="AlphaFoldDB" id="A0A066XUG5"/>
<evidence type="ECO:0000313" key="3">
    <source>
        <dbReference type="Proteomes" id="UP000027238"/>
    </source>
</evidence>
<accession>A0A066XUG5</accession>
<feature type="compositionally biased region" description="Basic and acidic residues" evidence="1">
    <location>
        <begin position="211"/>
        <end position="229"/>
    </location>
</feature>
<evidence type="ECO:0008006" key="4">
    <source>
        <dbReference type="Google" id="ProtNLM"/>
    </source>
</evidence>
<proteinExistence type="predicted"/>
<name>A0A066XUG5_COLSU</name>
<protein>
    <recommendedName>
        <fullName evidence="4">Zn(2)-C6 fungal-type domain-containing protein</fullName>
    </recommendedName>
</protein>
<feature type="region of interest" description="Disordered" evidence="1">
    <location>
        <begin position="211"/>
        <end position="308"/>
    </location>
</feature>
<feature type="compositionally biased region" description="Basic and acidic residues" evidence="1">
    <location>
        <begin position="241"/>
        <end position="262"/>
    </location>
</feature>
<evidence type="ECO:0000313" key="2">
    <source>
        <dbReference type="EMBL" id="KDN71329.1"/>
    </source>
</evidence>
<feature type="compositionally biased region" description="Basic and acidic residues" evidence="1">
    <location>
        <begin position="99"/>
        <end position="111"/>
    </location>
</feature>
<dbReference type="HOGENOM" id="CLU_903186_0_0_1"/>